<dbReference type="AlphaFoldDB" id="A0A318SAH1"/>
<dbReference type="RefSeq" id="WP_110884905.1">
    <property type="nucleotide sequence ID" value="NZ_QJSX01000001.1"/>
</dbReference>
<organism evidence="1 2">
    <name type="scientific">Deinococcus yavapaiensis KR-236</name>
    <dbReference type="NCBI Taxonomy" id="694435"/>
    <lineage>
        <taxon>Bacteria</taxon>
        <taxon>Thermotogati</taxon>
        <taxon>Deinococcota</taxon>
        <taxon>Deinococci</taxon>
        <taxon>Deinococcales</taxon>
        <taxon>Deinococcaceae</taxon>
        <taxon>Deinococcus</taxon>
    </lineage>
</organism>
<dbReference type="Proteomes" id="UP000248326">
    <property type="component" value="Unassembled WGS sequence"/>
</dbReference>
<protein>
    <submittedName>
        <fullName evidence="1">Uncharacterized protein</fullName>
    </submittedName>
</protein>
<dbReference type="EMBL" id="QJSX01000001">
    <property type="protein sequence ID" value="PYE56410.1"/>
    <property type="molecule type" value="Genomic_DNA"/>
</dbReference>
<gene>
    <name evidence="1" type="ORF">DES52_101214</name>
</gene>
<name>A0A318SAH1_9DEIO</name>
<comment type="caution">
    <text evidence="1">The sequence shown here is derived from an EMBL/GenBank/DDBJ whole genome shotgun (WGS) entry which is preliminary data.</text>
</comment>
<accession>A0A318SAH1</accession>
<reference evidence="1 2" key="1">
    <citation type="submission" date="2018-06" db="EMBL/GenBank/DDBJ databases">
        <title>Genomic Encyclopedia of Type Strains, Phase IV (KMG-IV): sequencing the most valuable type-strain genomes for metagenomic binning, comparative biology and taxonomic classification.</title>
        <authorList>
            <person name="Goeker M."/>
        </authorList>
    </citation>
    <scope>NUCLEOTIDE SEQUENCE [LARGE SCALE GENOMIC DNA]</scope>
    <source>
        <strain evidence="1 2">DSM 18048</strain>
    </source>
</reference>
<evidence type="ECO:0000313" key="1">
    <source>
        <dbReference type="EMBL" id="PYE56410.1"/>
    </source>
</evidence>
<sequence>MKRDTTHQHKARATFAPNCFARREFTELSRRAPFTARAALHALIGALSDPRSTEALAPVTVRWQR</sequence>
<keyword evidence="2" id="KW-1185">Reference proteome</keyword>
<proteinExistence type="predicted"/>
<evidence type="ECO:0000313" key="2">
    <source>
        <dbReference type="Proteomes" id="UP000248326"/>
    </source>
</evidence>